<name>A0A6A7B7H1_9PLEO</name>
<protein>
    <submittedName>
        <fullName evidence="1">Uncharacterized protein</fullName>
    </submittedName>
</protein>
<dbReference type="AlphaFoldDB" id="A0A6A7B7H1"/>
<evidence type="ECO:0000313" key="1">
    <source>
        <dbReference type="EMBL" id="KAF2850238.1"/>
    </source>
</evidence>
<keyword evidence="2" id="KW-1185">Reference proteome</keyword>
<gene>
    <name evidence="1" type="ORF">T440DRAFT_109336</name>
</gene>
<dbReference type="Proteomes" id="UP000799423">
    <property type="component" value="Unassembled WGS sequence"/>
</dbReference>
<organism evidence="1 2">
    <name type="scientific">Plenodomus tracheiphilus IPT5</name>
    <dbReference type="NCBI Taxonomy" id="1408161"/>
    <lineage>
        <taxon>Eukaryota</taxon>
        <taxon>Fungi</taxon>
        <taxon>Dikarya</taxon>
        <taxon>Ascomycota</taxon>
        <taxon>Pezizomycotina</taxon>
        <taxon>Dothideomycetes</taxon>
        <taxon>Pleosporomycetidae</taxon>
        <taxon>Pleosporales</taxon>
        <taxon>Pleosporineae</taxon>
        <taxon>Leptosphaeriaceae</taxon>
        <taxon>Plenodomus</taxon>
    </lineage>
</organism>
<proteinExistence type="predicted"/>
<reference evidence="1" key="1">
    <citation type="submission" date="2020-01" db="EMBL/GenBank/DDBJ databases">
        <authorList>
            <consortium name="DOE Joint Genome Institute"/>
            <person name="Haridas S."/>
            <person name="Albert R."/>
            <person name="Binder M."/>
            <person name="Bloem J."/>
            <person name="Labutti K."/>
            <person name="Salamov A."/>
            <person name="Andreopoulos B."/>
            <person name="Baker S.E."/>
            <person name="Barry K."/>
            <person name="Bills G."/>
            <person name="Bluhm B.H."/>
            <person name="Cannon C."/>
            <person name="Castanera R."/>
            <person name="Culley D.E."/>
            <person name="Daum C."/>
            <person name="Ezra D."/>
            <person name="Gonzalez J.B."/>
            <person name="Henrissat B."/>
            <person name="Kuo A."/>
            <person name="Liang C."/>
            <person name="Lipzen A."/>
            <person name="Lutzoni F."/>
            <person name="Magnuson J."/>
            <person name="Mondo S."/>
            <person name="Nolan M."/>
            <person name="Ohm R."/>
            <person name="Pangilinan J."/>
            <person name="Park H.-J."/>
            <person name="Ramirez L."/>
            <person name="Alfaro M."/>
            <person name="Sun H."/>
            <person name="Tritt A."/>
            <person name="Yoshinaga Y."/>
            <person name="Zwiers L.-H."/>
            <person name="Turgeon B.G."/>
            <person name="Goodwin S.B."/>
            <person name="Spatafora J.W."/>
            <person name="Crous P.W."/>
            <person name="Grigoriev I.V."/>
        </authorList>
    </citation>
    <scope>NUCLEOTIDE SEQUENCE</scope>
    <source>
        <strain evidence="1">IPT5</strain>
    </source>
</reference>
<accession>A0A6A7B7H1</accession>
<evidence type="ECO:0000313" key="2">
    <source>
        <dbReference type="Proteomes" id="UP000799423"/>
    </source>
</evidence>
<dbReference type="EMBL" id="MU006307">
    <property type="protein sequence ID" value="KAF2850238.1"/>
    <property type="molecule type" value="Genomic_DNA"/>
</dbReference>
<sequence length="171" mass="19215">MLSRLVYTPPTATPCWRPCDRVEAQLLRCTCTLESHLGNQGRSSSSQAWLPLKRAASLEIRITSGCPWPGWQLQESGEACSIKWGEAGDSRAMDILVSECRVSSIWRVLKGRLVQASILPYVEQCRRVQAGVDYSADLYESGYRVLSSNAAVTSRREIKRTRLILFFYVAL</sequence>